<evidence type="ECO:0000256" key="2">
    <source>
        <dbReference type="SAM" id="Phobius"/>
    </source>
</evidence>
<name>A0A6J4VL54_9BACT</name>
<feature type="transmembrane region" description="Helical" evidence="2">
    <location>
        <begin position="47"/>
        <end position="70"/>
    </location>
</feature>
<feature type="transmembrane region" description="Helical" evidence="2">
    <location>
        <begin position="76"/>
        <end position="96"/>
    </location>
</feature>
<keyword evidence="2" id="KW-0472">Membrane</keyword>
<evidence type="ECO:0000256" key="1">
    <source>
        <dbReference type="SAM" id="MobiDB-lite"/>
    </source>
</evidence>
<reference evidence="3" key="1">
    <citation type="submission" date="2020-02" db="EMBL/GenBank/DDBJ databases">
        <authorList>
            <person name="Meier V. D."/>
        </authorList>
    </citation>
    <scope>NUCLEOTIDE SEQUENCE</scope>
    <source>
        <strain evidence="3">AVDCRST_MAG18</strain>
    </source>
</reference>
<evidence type="ECO:0000313" key="3">
    <source>
        <dbReference type="EMBL" id="CAA9582323.1"/>
    </source>
</evidence>
<protein>
    <submittedName>
        <fullName evidence="3">Uncharacterized protein</fullName>
    </submittedName>
</protein>
<feature type="transmembrane region" description="Helical" evidence="2">
    <location>
        <begin position="108"/>
        <end position="127"/>
    </location>
</feature>
<accession>A0A6J4VL54</accession>
<dbReference type="EMBL" id="CADCWN010000249">
    <property type="protein sequence ID" value="CAA9582323.1"/>
    <property type="molecule type" value="Genomic_DNA"/>
</dbReference>
<gene>
    <name evidence="3" type="ORF">AVDCRST_MAG18-3328</name>
</gene>
<sequence length="134" mass="14531">MKYRPAAANLAPDFPRSPQAPDRAQAAASAQSVLATLPPGADRGFTFALLLSALRCTAQYVILPFVLPWLGVAAAIPPWLTLALSAIALFALARNLRSLWRMRYSRRWSYLGLALVVGIGLLIFVGVDLRALSR</sequence>
<feature type="region of interest" description="Disordered" evidence="1">
    <location>
        <begin position="1"/>
        <end position="21"/>
    </location>
</feature>
<keyword evidence="2" id="KW-1133">Transmembrane helix</keyword>
<dbReference type="AlphaFoldDB" id="A0A6J4VL54"/>
<proteinExistence type="predicted"/>
<organism evidence="3">
    <name type="scientific">uncultured Thermomicrobiales bacterium</name>
    <dbReference type="NCBI Taxonomy" id="1645740"/>
    <lineage>
        <taxon>Bacteria</taxon>
        <taxon>Pseudomonadati</taxon>
        <taxon>Thermomicrobiota</taxon>
        <taxon>Thermomicrobia</taxon>
        <taxon>Thermomicrobiales</taxon>
        <taxon>environmental samples</taxon>
    </lineage>
</organism>
<keyword evidence="2" id="KW-0812">Transmembrane</keyword>